<evidence type="ECO:0000313" key="1">
    <source>
        <dbReference type="EMBL" id="VED66319.1"/>
    </source>
</evidence>
<dbReference type="KEGG" id="svf:NCTC3166_00085"/>
<organism evidence="1 2">
    <name type="scientific">Streptococcus viridans</name>
    <dbReference type="NCBI Taxonomy" id="78535"/>
    <lineage>
        <taxon>Bacteria</taxon>
        <taxon>Bacillati</taxon>
        <taxon>Bacillota</taxon>
        <taxon>Bacilli</taxon>
        <taxon>Lactobacillales</taxon>
        <taxon>Streptococcaceae</taxon>
        <taxon>Streptococcus</taxon>
    </lineage>
</organism>
<sequence length="33" mass="3552">MALIILASILAPVLMYGIYQVGYELGKTLANVL</sequence>
<keyword evidence="2" id="KW-1185">Reference proteome</keyword>
<dbReference type="AlphaFoldDB" id="A0A3S4L461"/>
<gene>
    <name evidence="1" type="ORF">NCTC3166_00085</name>
</gene>
<evidence type="ECO:0000313" key="2">
    <source>
        <dbReference type="Proteomes" id="UP000270025"/>
    </source>
</evidence>
<dbReference type="EMBL" id="LR134266">
    <property type="protein sequence ID" value="VED66319.1"/>
    <property type="molecule type" value="Genomic_DNA"/>
</dbReference>
<protein>
    <submittedName>
        <fullName evidence="1">Uncharacterized protein</fullName>
    </submittedName>
</protein>
<accession>A0A3S4L461</accession>
<name>A0A3S4L461_9STRE</name>
<proteinExistence type="predicted"/>
<dbReference type="Proteomes" id="UP000270025">
    <property type="component" value="Chromosome"/>
</dbReference>
<reference evidence="1 2" key="1">
    <citation type="submission" date="2018-12" db="EMBL/GenBank/DDBJ databases">
        <authorList>
            <consortium name="Pathogen Informatics"/>
        </authorList>
    </citation>
    <scope>NUCLEOTIDE SEQUENCE [LARGE SCALE GENOMIC DNA]</scope>
    <source>
        <strain evidence="1 2">NCTC3166</strain>
    </source>
</reference>